<feature type="domain" description="DUF7890" evidence="2">
    <location>
        <begin position="128"/>
        <end position="174"/>
    </location>
</feature>
<accession>A0A834WQK4</accession>
<dbReference type="Pfam" id="PF25418">
    <property type="entry name" value="DUF7890"/>
    <property type="match status" value="1"/>
</dbReference>
<keyword evidence="1" id="KW-1133">Transmembrane helix</keyword>
<gene>
    <name evidence="3" type="ORF">G2W53_019305</name>
</gene>
<organism evidence="3 4">
    <name type="scientific">Senna tora</name>
    <dbReference type="NCBI Taxonomy" id="362788"/>
    <lineage>
        <taxon>Eukaryota</taxon>
        <taxon>Viridiplantae</taxon>
        <taxon>Streptophyta</taxon>
        <taxon>Embryophyta</taxon>
        <taxon>Tracheophyta</taxon>
        <taxon>Spermatophyta</taxon>
        <taxon>Magnoliopsida</taxon>
        <taxon>eudicotyledons</taxon>
        <taxon>Gunneridae</taxon>
        <taxon>Pentapetalae</taxon>
        <taxon>rosids</taxon>
        <taxon>fabids</taxon>
        <taxon>Fabales</taxon>
        <taxon>Fabaceae</taxon>
        <taxon>Caesalpinioideae</taxon>
        <taxon>Cassia clade</taxon>
        <taxon>Senna</taxon>
    </lineage>
</organism>
<dbReference type="EMBL" id="JAAIUW010000006">
    <property type="protein sequence ID" value="KAF7828141.1"/>
    <property type="molecule type" value="Genomic_DNA"/>
</dbReference>
<dbReference type="Proteomes" id="UP000634136">
    <property type="component" value="Unassembled WGS sequence"/>
</dbReference>
<evidence type="ECO:0000313" key="4">
    <source>
        <dbReference type="Proteomes" id="UP000634136"/>
    </source>
</evidence>
<protein>
    <recommendedName>
        <fullName evidence="2">DUF7890 domain-containing protein</fullName>
    </recommendedName>
</protein>
<keyword evidence="4" id="KW-1185">Reference proteome</keyword>
<dbReference type="PANTHER" id="PTHR36782:SF1">
    <property type="entry name" value="CALCIUM UNIPORTER PROTEIN"/>
    <property type="match status" value="1"/>
</dbReference>
<evidence type="ECO:0000256" key="1">
    <source>
        <dbReference type="SAM" id="Phobius"/>
    </source>
</evidence>
<name>A0A834WQK4_9FABA</name>
<dbReference type="AlphaFoldDB" id="A0A834WQK4"/>
<dbReference type="InterPro" id="IPR057212">
    <property type="entry name" value="DUF7890"/>
</dbReference>
<sequence length="188" mass="21146">MSLREFDARDSFHGLSCTHVCVSPLLSLPCLDLFLFIAISLSSGSKLKMMMNSMFSCLQRKVSEIKAGVVVDNIEETQVVYRDELITKRRQARGAKKSVRFAEAEATVMGDSDDEKSEIKKRISSEGEGIRVKVKMTKEEAARLLGKCKEGGVLEFKDVARELLNIPVDRVSVMPQYLHKQYIKDPTL</sequence>
<dbReference type="OrthoDB" id="1077969at2759"/>
<proteinExistence type="predicted"/>
<reference evidence="3" key="1">
    <citation type="submission" date="2020-09" db="EMBL/GenBank/DDBJ databases">
        <title>Genome-Enabled Discovery of Anthraquinone Biosynthesis in Senna tora.</title>
        <authorList>
            <person name="Kang S.-H."/>
            <person name="Pandey R.P."/>
            <person name="Lee C.-M."/>
            <person name="Sim J.-S."/>
            <person name="Jeong J.-T."/>
            <person name="Choi B.-S."/>
            <person name="Jung M."/>
            <person name="Ginzburg D."/>
            <person name="Zhao K."/>
            <person name="Won S.Y."/>
            <person name="Oh T.-J."/>
            <person name="Yu Y."/>
            <person name="Kim N.-H."/>
            <person name="Lee O.R."/>
            <person name="Lee T.-H."/>
            <person name="Bashyal P."/>
            <person name="Kim T.-S."/>
            <person name="Lee W.-H."/>
            <person name="Kawkins C."/>
            <person name="Kim C.-K."/>
            <person name="Kim J.S."/>
            <person name="Ahn B.O."/>
            <person name="Rhee S.Y."/>
            <person name="Sohng J.K."/>
        </authorList>
    </citation>
    <scope>NUCLEOTIDE SEQUENCE</scope>
    <source>
        <tissue evidence="3">Leaf</tissue>
    </source>
</reference>
<comment type="caution">
    <text evidence="3">The sequence shown here is derived from an EMBL/GenBank/DDBJ whole genome shotgun (WGS) entry which is preliminary data.</text>
</comment>
<feature type="transmembrane region" description="Helical" evidence="1">
    <location>
        <begin position="12"/>
        <end position="41"/>
    </location>
</feature>
<evidence type="ECO:0000313" key="3">
    <source>
        <dbReference type="EMBL" id="KAF7828141.1"/>
    </source>
</evidence>
<evidence type="ECO:0000259" key="2">
    <source>
        <dbReference type="Pfam" id="PF25418"/>
    </source>
</evidence>
<keyword evidence="1" id="KW-0812">Transmembrane</keyword>
<dbReference type="PANTHER" id="PTHR36782">
    <property type="entry name" value="BNAC03G62080D PROTEIN"/>
    <property type="match status" value="1"/>
</dbReference>
<keyword evidence="1" id="KW-0472">Membrane</keyword>